<dbReference type="Proteomes" id="UP001163882">
    <property type="component" value="Chromosome"/>
</dbReference>
<dbReference type="InterPro" id="IPR003718">
    <property type="entry name" value="OsmC/Ohr_fam"/>
</dbReference>
<organism evidence="1 2">
    <name type="scientific">Pelagibacterium flavum</name>
    <dbReference type="NCBI Taxonomy" id="2984530"/>
    <lineage>
        <taxon>Bacteria</taxon>
        <taxon>Pseudomonadati</taxon>
        <taxon>Pseudomonadota</taxon>
        <taxon>Alphaproteobacteria</taxon>
        <taxon>Hyphomicrobiales</taxon>
        <taxon>Devosiaceae</taxon>
        <taxon>Pelagibacterium</taxon>
    </lineage>
</organism>
<dbReference type="InterPro" id="IPR036102">
    <property type="entry name" value="OsmC/Ohrsf"/>
</dbReference>
<dbReference type="InterPro" id="IPR015946">
    <property type="entry name" value="KH_dom-like_a/b"/>
</dbReference>
<dbReference type="EMBL" id="CP107716">
    <property type="protein sequence ID" value="UYQ72663.1"/>
    <property type="molecule type" value="Genomic_DNA"/>
</dbReference>
<dbReference type="SUPFAM" id="SSF82784">
    <property type="entry name" value="OsmC-like"/>
    <property type="match status" value="1"/>
</dbReference>
<evidence type="ECO:0000313" key="1">
    <source>
        <dbReference type="EMBL" id="UYQ72663.1"/>
    </source>
</evidence>
<sequence>MLEYKIEARRVDAHGSIATAKAAQIHLDTDPVGRTDAFNPAELMLASVAACILKGIERVAPMLHFEFKGAYVEIHGIRQDSPPKMISIDYVLTIDTQETDQRLELLHKNIRKYGTISNTAAAATALNGIIRRQV</sequence>
<dbReference type="Pfam" id="PF02566">
    <property type="entry name" value="OsmC"/>
    <property type="match status" value="1"/>
</dbReference>
<gene>
    <name evidence="1" type="ORF">OF122_02450</name>
</gene>
<evidence type="ECO:0000313" key="2">
    <source>
        <dbReference type="Proteomes" id="UP001163882"/>
    </source>
</evidence>
<accession>A0ABY6IPY1</accession>
<proteinExistence type="predicted"/>
<protein>
    <submittedName>
        <fullName evidence="1">OsmC family protein</fullName>
    </submittedName>
</protein>
<reference evidence="1" key="1">
    <citation type="submission" date="2022-10" db="EMBL/GenBank/DDBJ databases">
        <title>YIM 151497 complete genome.</title>
        <authorList>
            <person name="Chen X."/>
        </authorList>
    </citation>
    <scope>NUCLEOTIDE SEQUENCE</scope>
    <source>
        <strain evidence="1">YIM 151497</strain>
    </source>
</reference>
<keyword evidence="2" id="KW-1185">Reference proteome</keyword>
<dbReference type="RefSeq" id="WP_264226273.1">
    <property type="nucleotide sequence ID" value="NZ_CP107716.1"/>
</dbReference>
<dbReference type="Gene3D" id="3.30.300.20">
    <property type="match status" value="1"/>
</dbReference>
<name>A0ABY6IPY1_9HYPH</name>